<feature type="region of interest" description="Disordered" evidence="1">
    <location>
        <begin position="738"/>
        <end position="767"/>
    </location>
</feature>
<dbReference type="InterPro" id="IPR055011">
    <property type="entry name" value="Tag1_C"/>
</dbReference>
<feature type="domain" description="Tag1-like fourth Ig-like" evidence="4">
    <location>
        <begin position="609"/>
        <end position="726"/>
    </location>
</feature>
<feature type="compositionally biased region" description="Acidic residues" evidence="1">
    <location>
        <begin position="746"/>
        <end position="762"/>
    </location>
</feature>
<dbReference type="PANTHER" id="PTHR35895:SF3">
    <property type="entry name" value="PRE-RRNA PROCESSING PROTEIN"/>
    <property type="match status" value="1"/>
</dbReference>
<feature type="domain" description="Tag1-like fifth Ig-like" evidence="5">
    <location>
        <begin position="762"/>
        <end position="807"/>
    </location>
</feature>
<protein>
    <recommendedName>
        <fullName evidence="8">Pre-rrna processing protein</fullName>
    </recommendedName>
</protein>
<feature type="compositionally biased region" description="Basic and acidic residues" evidence="1">
    <location>
        <begin position="43"/>
        <end position="55"/>
    </location>
</feature>
<dbReference type="InterPro" id="IPR059065">
    <property type="entry name" value="Ig_Tag1-like_4th"/>
</dbReference>
<dbReference type="GO" id="GO:0000329">
    <property type="term" value="C:fungal-type vacuole membrane"/>
    <property type="evidence" value="ECO:0007669"/>
    <property type="project" value="InterPro"/>
</dbReference>
<feature type="region of interest" description="Disordered" evidence="1">
    <location>
        <begin position="577"/>
        <end position="603"/>
    </location>
</feature>
<name>A0A4V5N348_9PEZI</name>
<dbReference type="InterPro" id="IPR059066">
    <property type="entry name" value="Ig_Tag1-like_5th"/>
</dbReference>
<sequence>MTSINQAVAPEEHHPQRGRRQDDDVERDASENTPLLPPTAQANDDRSQPRRETSARRSLLTSLQSPSGSNGNGKSSKRRWPSLIALAGLCVLVILIIVFAFLAPSTVEQYGQEAAVFEPTSLSIDSFTASGVRARIQGDFTLDAQRVRTKSVRNLGRFFTGLAKEAESGASEVEVSLPEYGNVVLGTAQVPGVKVDLRDGHRTHVDVLSDLHAGDVDGIRRIANDWIDGRLGQLRVLGKANVPLKSGIVSLGQQLIRHELLFANKDIPSVPAYDIKKLMFREIELPMGGKGMAADASVIVENPYPVELTVPPLAFAALVDNCHEDEPYIKLADVETHELRVQPNQEVEVNVTAVVHQLPDPLTQECPGSGQSPLDLILGKYIHGKDTTIYIRGSSAPQLHTPDWITTLLHSITAPVPLPGRTFGHLVKDFDLADTHFTLPSPFADENSPESNPRISANIQATVALPEEMNFNISISRVRANADVFYKARKLGELDLHKWQHANSTRIPASKHEGPTLAVSSRVENAPLKITDQDVFADVVQALVFGRKGVLMHVKADVDVELTTALGDMAVRGVPAEGEVPVKPISPPDGGRPGHGGTNNTNPLLNSLHPTVSNLTILTTTPSSLTLSALLNLTNPTPYAATIPYFNIHLLANHTLLAHATVENLTVNPGFNAFLPVTAVWHPLSLGGGHPAAHVGSEWLSQFISGYNTTLTLQTHRASFPGQPELGESFARFAVEIPTPRLDGGPSDDDGDGDNDGDDDGEEKPPHFLKSATMHLITSTAEVTVLSPLHHNTLIVTSLDAEAFLPHPPPTTTSRQTTTTFEDSEDEPIARIHYPTPFALPPNKHQNPSNPDDEEEGTTSPPLPVSWSPRGVGYDAVRKALGGKLKVRASARVGVRIGLWNEEVWVRVGGVGAGVRL</sequence>
<dbReference type="EMBL" id="NAJL01000103">
    <property type="protein sequence ID" value="TKA21749.1"/>
    <property type="molecule type" value="Genomic_DNA"/>
</dbReference>
<evidence type="ECO:0000256" key="1">
    <source>
        <dbReference type="SAM" id="MobiDB-lite"/>
    </source>
</evidence>
<gene>
    <name evidence="6" type="ORF">B0A50_08776</name>
</gene>
<feature type="compositionally biased region" description="Basic and acidic residues" evidence="1">
    <location>
        <begin position="10"/>
        <end position="30"/>
    </location>
</feature>
<keyword evidence="2" id="KW-1133">Transmembrane helix</keyword>
<feature type="domain" description="Tag1 C-terminal" evidence="3">
    <location>
        <begin position="469"/>
        <end position="583"/>
    </location>
</feature>
<reference evidence="6 7" key="1">
    <citation type="submission" date="2017-03" db="EMBL/GenBank/DDBJ databases">
        <title>Genomes of endolithic fungi from Antarctica.</title>
        <authorList>
            <person name="Coleine C."/>
            <person name="Masonjones S."/>
            <person name="Stajich J.E."/>
        </authorList>
    </citation>
    <scope>NUCLEOTIDE SEQUENCE [LARGE SCALE GENOMIC DNA]</scope>
    <source>
        <strain evidence="6 7">CCFEE 6315</strain>
    </source>
</reference>
<keyword evidence="2" id="KW-0812">Transmembrane</keyword>
<keyword evidence="2" id="KW-0472">Membrane</keyword>
<dbReference type="Pfam" id="PF22786">
    <property type="entry name" value="Tag1_C"/>
    <property type="match status" value="1"/>
</dbReference>
<dbReference type="Proteomes" id="UP000308549">
    <property type="component" value="Unassembled WGS sequence"/>
</dbReference>
<dbReference type="Pfam" id="PF26153">
    <property type="entry name" value="LEA-2L_5"/>
    <property type="match status" value="2"/>
</dbReference>
<organism evidence="6 7">
    <name type="scientific">Salinomyces thailandicus</name>
    <dbReference type="NCBI Taxonomy" id="706561"/>
    <lineage>
        <taxon>Eukaryota</taxon>
        <taxon>Fungi</taxon>
        <taxon>Dikarya</taxon>
        <taxon>Ascomycota</taxon>
        <taxon>Pezizomycotina</taxon>
        <taxon>Dothideomycetes</taxon>
        <taxon>Dothideomycetidae</taxon>
        <taxon>Mycosphaerellales</taxon>
        <taxon>Teratosphaeriaceae</taxon>
        <taxon>Salinomyces</taxon>
    </lineage>
</organism>
<feature type="region of interest" description="Disordered" evidence="1">
    <location>
        <begin position="1"/>
        <end position="77"/>
    </location>
</feature>
<dbReference type="Pfam" id="PF26150">
    <property type="entry name" value="LEA-2_4"/>
    <property type="match status" value="1"/>
</dbReference>
<feature type="domain" description="Tag1-like fifth Ig-like" evidence="5">
    <location>
        <begin position="829"/>
        <end position="905"/>
    </location>
</feature>
<accession>A0A4V5N348</accession>
<evidence type="ECO:0000313" key="6">
    <source>
        <dbReference type="EMBL" id="TKA21749.1"/>
    </source>
</evidence>
<comment type="caution">
    <text evidence="6">The sequence shown here is derived from an EMBL/GenBank/DDBJ whole genome shotgun (WGS) entry which is preliminary data.</text>
</comment>
<evidence type="ECO:0000259" key="5">
    <source>
        <dbReference type="Pfam" id="PF26153"/>
    </source>
</evidence>
<evidence type="ECO:0008006" key="8">
    <source>
        <dbReference type="Google" id="ProtNLM"/>
    </source>
</evidence>
<evidence type="ECO:0000256" key="2">
    <source>
        <dbReference type="SAM" id="Phobius"/>
    </source>
</evidence>
<dbReference type="InterPro" id="IPR046368">
    <property type="entry name" value="Tag1"/>
</dbReference>
<dbReference type="Pfam" id="PF26174">
    <property type="entry name" value="LEA-2_1"/>
    <property type="match status" value="1"/>
</dbReference>
<evidence type="ECO:0000259" key="3">
    <source>
        <dbReference type="Pfam" id="PF22786"/>
    </source>
</evidence>
<dbReference type="PANTHER" id="PTHR35895">
    <property type="entry name" value="CHROMOSOME 16, WHOLE GENOME SHOTGUN SEQUENCE"/>
    <property type="match status" value="1"/>
</dbReference>
<feature type="region of interest" description="Disordered" evidence="1">
    <location>
        <begin position="805"/>
        <end position="869"/>
    </location>
</feature>
<dbReference type="OrthoDB" id="5596576at2759"/>
<evidence type="ECO:0000313" key="7">
    <source>
        <dbReference type="Proteomes" id="UP000308549"/>
    </source>
</evidence>
<keyword evidence="7" id="KW-1185">Reference proteome</keyword>
<proteinExistence type="predicted"/>
<evidence type="ECO:0000259" key="4">
    <source>
        <dbReference type="Pfam" id="PF26150"/>
    </source>
</evidence>
<dbReference type="AlphaFoldDB" id="A0A4V5N348"/>
<feature type="transmembrane region" description="Helical" evidence="2">
    <location>
        <begin position="83"/>
        <end position="103"/>
    </location>
</feature>